<dbReference type="RefSeq" id="WP_085393570.1">
    <property type="nucleotide sequence ID" value="NZ_LNKD01000008.1"/>
</dbReference>
<protein>
    <submittedName>
        <fullName evidence="1">Uncharacterized protein</fullName>
    </submittedName>
</protein>
<name>A0A1X2YR71_BIFAD</name>
<sequence>MLKIEKTLKELRDLQNTLHGLGIEMSINDADNETKNDYEDAAMTIDIYEPCRCFAWVGMDGVIHMRWNSYPNASAWFRMNLLLDLARGYMLKADNITKSWTHLRRNLDGQNVEMPLPAKLAGRKAEYENAANRLRDLIKADPIAMDLSPYECERLTRFLCDPQKERLLEYNPDDPFYRNMFNRGLIDRDGLTELGRKAMEHYIASA</sequence>
<proteinExistence type="predicted"/>
<dbReference type="EMBL" id="LNKD01000008">
    <property type="protein sequence ID" value="OSG84657.1"/>
    <property type="molecule type" value="Genomic_DNA"/>
</dbReference>
<evidence type="ECO:0000313" key="1">
    <source>
        <dbReference type="EMBL" id="OSG84657.1"/>
    </source>
</evidence>
<gene>
    <name evidence="1" type="ORF">B0487_2144</name>
</gene>
<reference evidence="1 2" key="1">
    <citation type="journal article" date="2016" name="Sci. Rep.">
        <title>Evaluation of genetic diversity among strains of the human gut commensal Bifidobacterium adolescentis.</title>
        <authorList>
            <person name="Duranti S."/>
            <person name="Milani C."/>
            <person name="Lugli G.A."/>
            <person name="Mancabelli L."/>
            <person name="Turroni F."/>
            <person name="Ferrario C."/>
            <person name="Mangifesta M."/>
            <person name="Viappiani A."/>
            <person name="Sanchez B."/>
            <person name="Margolles A."/>
            <person name="van Sinderen D."/>
            <person name="Ventura M."/>
        </authorList>
    </citation>
    <scope>NUCLEOTIDE SEQUENCE [LARGE SCALE GENOMIC DNA]</scope>
    <source>
        <strain evidence="1 2">487B</strain>
    </source>
</reference>
<accession>A0A1X2YR71</accession>
<evidence type="ECO:0000313" key="2">
    <source>
        <dbReference type="Proteomes" id="UP000193377"/>
    </source>
</evidence>
<organism evidence="1 2">
    <name type="scientific">Bifidobacterium adolescentis</name>
    <dbReference type="NCBI Taxonomy" id="1680"/>
    <lineage>
        <taxon>Bacteria</taxon>
        <taxon>Bacillati</taxon>
        <taxon>Actinomycetota</taxon>
        <taxon>Actinomycetes</taxon>
        <taxon>Bifidobacteriales</taxon>
        <taxon>Bifidobacteriaceae</taxon>
        <taxon>Bifidobacterium</taxon>
    </lineage>
</organism>
<dbReference type="AlphaFoldDB" id="A0A1X2YR71"/>
<comment type="caution">
    <text evidence="1">The sequence shown here is derived from an EMBL/GenBank/DDBJ whole genome shotgun (WGS) entry which is preliminary data.</text>
</comment>
<dbReference type="Proteomes" id="UP000193377">
    <property type="component" value="Unassembled WGS sequence"/>
</dbReference>